<proteinExistence type="predicted"/>
<keyword evidence="1" id="KW-0472">Membrane</keyword>
<keyword evidence="3" id="KW-1185">Reference proteome</keyword>
<evidence type="ECO:0000313" key="3">
    <source>
        <dbReference type="Proteomes" id="UP001612915"/>
    </source>
</evidence>
<dbReference type="RefSeq" id="WP_398275185.1">
    <property type="nucleotide sequence ID" value="NZ_JBITLV010000001.1"/>
</dbReference>
<sequence>MGDLDHVEGGRPAPSVAARLKWSRRNDYAHAFRVVLLVAWIAMAGVFAVVGDDGGDFRGLLDGVQAGRVTQVTVEGPGLAVDEKGSAEQVVHWREGRGGWHRLYTRVRATSASAPPDYDVRDGVWRLHARDVGAFLTDRQPDLLVTRQDDIDYDTSVLAGWRVPMWLQAVVVVVQLLVLMLIIGGPEPWRATRWAWFWLFLLPPGGFLFLLLSGPTPLIPAPRDPGRRLRGGWAFVICLLAGGLDGAG</sequence>
<gene>
    <name evidence="2" type="ORF">ACIB24_03445</name>
</gene>
<keyword evidence="1" id="KW-0812">Transmembrane</keyword>
<accession>A0ABW8AIX3</accession>
<evidence type="ECO:0000256" key="1">
    <source>
        <dbReference type="SAM" id="Phobius"/>
    </source>
</evidence>
<organism evidence="2 3">
    <name type="scientific">Spongisporangium articulatum</name>
    <dbReference type="NCBI Taxonomy" id="3362603"/>
    <lineage>
        <taxon>Bacteria</taxon>
        <taxon>Bacillati</taxon>
        <taxon>Actinomycetota</taxon>
        <taxon>Actinomycetes</taxon>
        <taxon>Kineosporiales</taxon>
        <taxon>Kineosporiaceae</taxon>
        <taxon>Spongisporangium</taxon>
    </lineage>
</organism>
<feature type="transmembrane region" description="Helical" evidence="1">
    <location>
        <begin position="31"/>
        <end position="51"/>
    </location>
</feature>
<protein>
    <submittedName>
        <fullName evidence="2">Uncharacterized protein</fullName>
    </submittedName>
</protein>
<feature type="transmembrane region" description="Helical" evidence="1">
    <location>
        <begin position="195"/>
        <end position="219"/>
    </location>
</feature>
<comment type="caution">
    <text evidence="2">The sequence shown here is derived from an EMBL/GenBank/DDBJ whole genome shotgun (WGS) entry which is preliminary data.</text>
</comment>
<keyword evidence="1" id="KW-1133">Transmembrane helix</keyword>
<reference evidence="2 3" key="1">
    <citation type="submission" date="2024-10" db="EMBL/GenBank/DDBJ databases">
        <title>The Natural Products Discovery Center: Release of the First 8490 Sequenced Strains for Exploring Actinobacteria Biosynthetic Diversity.</title>
        <authorList>
            <person name="Kalkreuter E."/>
            <person name="Kautsar S.A."/>
            <person name="Yang D."/>
            <person name="Bader C.D."/>
            <person name="Teijaro C.N."/>
            <person name="Fluegel L."/>
            <person name="Davis C.M."/>
            <person name="Simpson J.R."/>
            <person name="Lauterbach L."/>
            <person name="Steele A.D."/>
            <person name="Gui C."/>
            <person name="Meng S."/>
            <person name="Li G."/>
            <person name="Viehrig K."/>
            <person name="Ye F."/>
            <person name="Su P."/>
            <person name="Kiefer A.F."/>
            <person name="Nichols A."/>
            <person name="Cepeda A.J."/>
            <person name="Yan W."/>
            <person name="Fan B."/>
            <person name="Jiang Y."/>
            <person name="Adhikari A."/>
            <person name="Zheng C.-J."/>
            <person name="Schuster L."/>
            <person name="Cowan T.M."/>
            <person name="Smanski M.J."/>
            <person name="Chevrette M.G."/>
            <person name="De Carvalho L.P.S."/>
            <person name="Shen B."/>
        </authorList>
    </citation>
    <scope>NUCLEOTIDE SEQUENCE [LARGE SCALE GENOMIC DNA]</scope>
    <source>
        <strain evidence="2 3">NPDC049639</strain>
    </source>
</reference>
<dbReference type="Proteomes" id="UP001612915">
    <property type="component" value="Unassembled WGS sequence"/>
</dbReference>
<name>A0ABW8AIX3_9ACTN</name>
<feature type="transmembrane region" description="Helical" evidence="1">
    <location>
        <begin position="165"/>
        <end position="183"/>
    </location>
</feature>
<dbReference type="EMBL" id="JBITLV010000001">
    <property type="protein sequence ID" value="MFI7586113.1"/>
    <property type="molecule type" value="Genomic_DNA"/>
</dbReference>
<evidence type="ECO:0000313" key="2">
    <source>
        <dbReference type="EMBL" id="MFI7586113.1"/>
    </source>
</evidence>